<reference evidence="2" key="1">
    <citation type="submission" date="2016-10" db="EMBL/GenBank/DDBJ databases">
        <authorList>
            <person name="Varghese N."/>
            <person name="Submissions S."/>
        </authorList>
    </citation>
    <scope>NUCLEOTIDE SEQUENCE [LARGE SCALE GENOMIC DNA]</scope>
    <source>
        <strain evidence="2">LMG 26031</strain>
    </source>
</reference>
<evidence type="ECO:0000313" key="2">
    <source>
        <dbReference type="Proteomes" id="UP000198866"/>
    </source>
</evidence>
<evidence type="ECO:0000313" key="1">
    <source>
        <dbReference type="EMBL" id="SEI43023.1"/>
    </source>
</evidence>
<proteinExistence type="predicted"/>
<gene>
    <name evidence="1" type="ORF">SAMN05192539_1001345</name>
</gene>
<dbReference type="AlphaFoldDB" id="A0A1H6QH66"/>
<organism evidence="1 2">
    <name type="scientific">Paraburkholderia diazotrophica</name>
    <dbReference type="NCBI Taxonomy" id="667676"/>
    <lineage>
        <taxon>Bacteria</taxon>
        <taxon>Pseudomonadati</taxon>
        <taxon>Pseudomonadota</taxon>
        <taxon>Betaproteobacteria</taxon>
        <taxon>Burkholderiales</taxon>
        <taxon>Burkholderiaceae</taxon>
        <taxon>Paraburkholderia</taxon>
    </lineage>
</organism>
<dbReference type="Proteomes" id="UP000198866">
    <property type="component" value="Unassembled WGS sequence"/>
</dbReference>
<dbReference type="EMBL" id="FNYE01000001">
    <property type="protein sequence ID" value="SEI43023.1"/>
    <property type="molecule type" value="Genomic_DNA"/>
</dbReference>
<name>A0A1H6QH66_9BURK</name>
<protein>
    <submittedName>
        <fullName evidence="1">Uncharacterized protein</fullName>
    </submittedName>
</protein>
<keyword evidence="2" id="KW-1185">Reference proteome</keyword>
<sequence>MDWYVYMLDGGSVSSSGAIGRDEWTPAIEDLFAKASAAAKAKGWNGIAFSLPQYSEEQYAVNGARNVTFHLMTDKMRPLLISDRPLNALTYFLLP</sequence>
<accession>A0A1H6QH66</accession>